<name>A0A0C1MSB8_9RICK</name>
<dbReference type="EMBL" id="JSWE01000124">
    <property type="protein sequence ID" value="KIE04947.1"/>
    <property type="molecule type" value="Genomic_DNA"/>
</dbReference>
<dbReference type="PANTHER" id="PTHR34606:SF15">
    <property type="entry name" value="BON DOMAIN-CONTAINING PROTEIN"/>
    <property type="match status" value="1"/>
</dbReference>
<dbReference type="SMART" id="SM00749">
    <property type="entry name" value="BON"/>
    <property type="match status" value="2"/>
</dbReference>
<dbReference type="Pfam" id="PF04972">
    <property type="entry name" value="BON"/>
    <property type="match status" value="2"/>
</dbReference>
<accession>A0A0C1MSB8</accession>
<feature type="chain" id="PRO_5002136109" evidence="1">
    <location>
        <begin position="25"/>
        <end position="201"/>
    </location>
</feature>
<dbReference type="PROSITE" id="PS50914">
    <property type="entry name" value="BON"/>
    <property type="match status" value="2"/>
</dbReference>
<dbReference type="STRING" id="86105.NF27_EY00430"/>
<evidence type="ECO:0000313" key="4">
    <source>
        <dbReference type="Proteomes" id="UP000031258"/>
    </source>
</evidence>
<evidence type="ECO:0000313" key="3">
    <source>
        <dbReference type="EMBL" id="KIE04947.1"/>
    </source>
</evidence>
<protein>
    <submittedName>
        <fullName evidence="3">Uncharacterized protein in gshII 5'region</fullName>
    </submittedName>
</protein>
<dbReference type="PANTHER" id="PTHR34606">
    <property type="entry name" value="BON DOMAIN-CONTAINING PROTEIN"/>
    <property type="match status" value="1"/>
</dbReference>
<keyword evidence="4" id="KW-1185">Reference proteome</keyword>
<feature type="signal peptide" evidence="1">
    <location>
        <begin position="1"/>
        <end position="24"/>
    </location>
</feature>
<reference evidence="3 4" key="1">
    <citation type="submission" date="2014-11" db="EMBL/GenBank/DDBJ databases">
        <title>A Rickettsiales Symbiont of Amoebae With Ancient Features.</title>
        <authorList>
            <person name="Schulz F."/>
            <person name="Martijn J."/>
            <person name="Wascher F."/>
            <person name="Kostanjsek R."/>
            <person name="Ettema T.J."/>
            <person name="Horn M."/>
        </authorList>
    </citation>
    <scope>NUCLEOTIDE SEQUENCE [LARGE SCALE GENOMIC DNA]</scope>
    <source>
        <strain evidence="3 4">UWC36</strain>
    </source>
</reference>
<evidence type="ECO:0000256" key="1">
    <source>
        <dbReference type="SAM" id="SignalP"/>
    </source>
</evidence>
<dbReference type="InterPro" id="IPR007055">
    <property type="entry name" value="BON_dom"/>
</dbReference>
<dbReference type="Gene3D" id="3.30.1340.30">
    <property type="match status" value="2"/>
</dbReference>
<gene>
    <name evidence="3" type="ORF">NF27_EY00430</name>
</gene>
<proteinExistence type="predicted"/>
<evidence type="ECO:0000259" key="2">
    <source>
        <dbReference type="PROSITE" id="PS50914"/>
    </source>
</evidence>
<dbReference type="PROSITE" id="PS51257">
    <property type="entry name" value="PROKAR_LIPOPROTEIN"/>
    <property type="match status" value="1"/>
</dbReference>
<dbReference type="AlphaFoldDB" id="A0A0C1MSB8"/>
<feature type="domain" description="BON" evidence="2">
    <location>
        <begin position="49"/>
        <end position="118"/>
    </location>
</feature>
<sequence length="201" mass="21760">MVAMNKFSIMVSLGIIVLSSTSCAPVAVVATGEVGASIAEERTLGHIIDDATIMAKIKNEFAQKDVANLLSKISVTVKEGRVLLTGSVAKNQHAIRAVKIAWSTEGVHEVINELEVGDKDIKTRANDSWIATKVRTKLLFQKGVSSINYTVDVNNGVVYLIGIAKTKQELDLAVRLASQVKGVKEVVSHMTLKSDPRRHKN</sequence>
<dbReference type="InterPro" id="IPR051686">
    <property type="entry name" value="Lipoprotein_DolP"/>
</dbReference>
<keyword evidence="1" id="KW-0732">Signal</keyword>
<feature type="domain" description="BON" evidence="2">
    <location>
        <begin position="126"/>
        <end position="194"/>
    </location>
</feature>
<dbReference type="InterPro" id="IPR014004">
    <property type="entry name" value="Transpt-assoc_nodulatn_dom_bac"/>
</dbReference>
<comment type="caution">
    <text evidence="3">The sequence shown here is derived from an EMBL/GenBank/DDBJ whole genome shotgun (WGS) entry which is preliminary data.</text>
</comment>
<dbReference type="Proteomes" id="UP000031258">
    <property type="component" value="Unassembled WGS sequence"/>
</dbReference>
<organism evidence="3 4">
    <name type="scientific">Candidatus Jidaibacter acanthamoebae</name>
    <dbReference type="NCBI Taxonomy" id="86105"/>
    <lineage>
        <taxon>Bacteria</taxon>
        <taxon>Pseudomonadati</taxon>
        <taxon>Pseudomonadota</taxon>
        <taxon>Alphaproteobacteria</taxon>
        <taxon>Rickettsiales</taxon>
        <taxon>Candidatus Midichloriaceae</taxon>
        <taxon>Candidatus Jidaibacter</taxon>
    </lineage>
</organism>